<dbReference type="PROSITE" id="PS50893">
    <property type="entry name" value="ABC_TRANSPORTER_2"/>
    <property type="match status" value="1"/>
</dbReference>
<dbReference type="RefSeq" id="WP_072312567.1">
    <property type="nucleotide sequence ID" value="NZ_FPIW01000096.1"/>
</dbReference>
<keyword evidence="2" id="KW-1003">Cell membrane</keyword>
<dbReference type="Gene3D" id="3.40.50.300">
    <property type="entry name" value="P-loop containing nucleotide triphosphate hydrolases"/>
    <property type="match status" value="1"/>
</dbReference>
<dbReference type="NCBIfam" id="TIGR02315">
    <property type="entry name" value="ABC_phnC"/>
    <property type="match status" value="1"/>
</dbReference>
<reference evidence="9" key="1">
    <citation type="submission" date="2016-11" db="EMBL/GenBank/DDBJ databases">
        <authorList>
            <person name="Jaros S."/>
            <person name="Januszkiewicz K."/>
            <person name="Wedrychowicz H."/>
        </authorList>
    </citation>
    <scope>NUCLEOTIDE SEQUENCE [LARGE SCALE GENOMIC DNA]</scope>
    <source>
        <strain evidence="9">DSM 7057</strain>
    </source>
</reference>
<dbReference type="CDD" id="cd03256">
    <property type="entry name" value="ABC_PhnC_transporter"/>
    <property type="match status" value="1"/>
</dbReference>
<protein>
    <submittedName>
        <fullName evidence="8">Phosphonate transport system ATP-binding protein</fullName>
    </submittedName>
</protein>
<dbReference type="PANTHER" id="PTHR43166">
    <property type="entry name" value="AMINO ACID IMPORT ATP-BINDING PROTEIN"/>
    <property type="match status" value="1"/>
</dbReference>
<comment type="caution">
    <text evidence="8">The sequence shown here is derived from an EMBL/GenBank/DDBJ whole genome shotgun (WGS) entry which is preliminary data.</text>
</comment>
<dbReference type="InterPro" id="IPR012693">
    <property type="entry name" value="ABC_transpr_PhnC"/>
</dbReference>
<keyword evidence="1" id="KW-0813">Transport</keyword>
<proteinExistence type="predicted"/>
<dbReference type="InterPro" id="IPR017871">
    <property type="entry name" value="ABC_transporter-like_CS"/>
</dbReference>
<dbReference type="AlphaFoldDB" id="A0AA94HW34"/>
<keyword evidence="3" id="KW-0547">Nucleotide-binding</keyword>
<dbReference type="InterPro" id="IPR003593">
    <property type="entry name" value="AAA+_ATPase"/>
</dbReference>
<dbReference type="InterPro" id="IPR027417">
    <property type="entry name" value="P-loop_NTPase"/>
</dbReference>
<keyword evidence="5" id="KW-1278">Translocase</keyword>
<evidence type="ECO:0000256" key="5">
    <source>
        <dbReference type="ARBA" id="ARBA00022967"/>
    </source>
</evidence>
<dbReference type="SMART" id="SM00382">
    <property type="entry name" value="AAA"/>
    <property type="match status" value="1"/>
</dbReference>
<dbReference type="Pfam" id="PF00005">
    <property type="entry name" value="ABC_tran"/>
    <property type="match status" value="1"/>
</dbReference>
<dbReference type="GO" id="GO:0016020">
    <property type="term" value="C:membrane"/>
    <property type="evidence" value="ECO:0007669"/>
    <property type="project" value="InterPro"/>
</dbReference>
<gene>
    <name evidence="8" type="ORF">SAMN02910291_02835</name>
</gene>
<accession>A0AA94HW34</accession>
<dbReference type="InterPro" id="IPR003439">
    <property type="entry name" value="ABC_transporter-like_ATP-bd"/>
</dbReference>
<evidence type="ECO:0000256" key="1">
    <source>
        <dbReference type="ARBA" id="ARBA00022448"/>
    </source>
</evidence>
<evidence type="ECO:0000256" key="3">
    <source>
        <dbReference type="ARBA" id="ARBA00022741"/>
    </source>
</evidence>
<dbReference type="GO" id="GO:0015416">
    <property type="term" value="F:ABC-type phosphonate transporter activity"/>
    <property type="evidence" value="ECO:0007669"/>
    <property type="project" value="InterPro"/>
</dbReference>
<evidence type="ECO:0000256" key="6">
    <source>
        <dbReference type="ARBA" id="ARBA00023136"/>
    </source>
</evidence>
<evidence type="ECO:0000313" key="9">
    <source>
        <dbReference type="Proteomes" id="UP000182680"/>
    </source>
</evidence>
<dbReference type="Proteomes" id="UP000182680">
    <property type="component" value="Unassembled WGS sequence"/>
</dbReference>
<dbReference type="SUPFAM" id="SSF52540">
    <property type="entry name" value="P-loop containing nucleoside triphosphate hydrolases"/>
    <property type="match status" value="1"/>
</dbReference>
<sequence length="270" mass="29362">MLTLHNISKHYQDHVALHNTTLTFAPGAFNVLLGPSGAGKSTLLRSCNLLAEPSTGYVEADGIGAVRSQSQSRQLRLMTACVFQQHQLILRQSVLTNVLNGRVGARPLWAGLLPTPRADIEDALRCLERVGLEDYALTRAGSLSGGQQQRVGIARALMQKPRILLADEPVASLDPTRAEEVLGLLHNICREDGLCAVVSLHQVRFAKRFADRIIALRAGRVVFDGTPEVLTQEALTHIYAPQTETPLCSAIKPQRPTEPPVAFNQTARAS</sequence>
<evidence type="ECO:0000259" key="7">
    <source>
        <dbReference type="PROSITE" id="PS50893"/>
    </source>
</evidence>
<dbReference type="GO" id="GO:0005524">
    <property type="term" value="F:ATP binding"/>
    <property type="evidence" value="ECO:0007669"/>
    <property type="project" value="UniProtKB-KW"/>
</dbReference>
<dbReference type="PANTHER" id="PTHR43166:SF6">
    <property type="entry name" value="PHOSPHONATES IMPORT ATP-BINDING PROTEIN PHNC"/>
    <property type="match status" value="1"/>
</dbReference>
<evidence type="ECO:0000256" key="2">
    <source>
        <dbReference type="ARBA" id="ARBA00022475"/>
    </source>
</evidence>
<dbReference type="GO" id="GO:0016887">
    <property type="term" value="F:ATP hydrolysis activity"/>
    <property type="evidence" value="ECO:0007669"/>
    <property type="project" value="InterPro"/>
</dbReference>
<keyword evidence="4 8" id="KW-0067">ATP-binding</keyword>
<organism evidence="8 9">
    <name type="scientific">Desulfovibrio desulfuricans</name>
    <dbReference type="NCBI Taxonomy" id="876"/>
    <lineage>
        <taxon>Bacteria</taxon>
        <taxon>Pseudomonadati</taxon>
        <taxon>Thermodesulfobacteriota</taxon>
        <taxon>Desulfovibrionia</taxon>
        <taxon>Desulfovibrionales</taxon>
        <taxon>Desulfovibrionaceae</taxon>
        <taxon>Desulfovibrio</taxon>
    </lineage>
</organism>
<dbReference type="PROSITE" id="PS00211">
    <property type="entry name" value="ABC_TRANSPORTER_1"/>
    <property type="match status" value="1"/>
</dbReference>
<evidence type="ECO:0000256" key="4">
    <source>
        <dbReference type="ARBA" id="ARBA00022840"/>
    </source>
</evidence>
<dbReference type="EMBL" id="FPIW01000096">
    <property type="protein sequence ID" value="SFW73865.1"/>
    <property type="molecule type" value="Genomic_DNA"/>
</dbReference>
<dbReference type="InterPro" id="IPR050086">
    <property type="entry name" value="MetN_ABC_transporter-like"/>
</dbReference>
<keyword evidence="6" id="KW-0472">Membrane</keyword>
<name>A0AA94HW34_DESDE</name>
<feature type="domain" description="ABC transporter" evidence="7">
    <location>
        <begin position="2"/>
        <end position="243"/>
    </location>
</feature>
<evidence type="ECO:0000313" key="8">
    <source>
        <dbReference type="EMBL" id="SFW73865.1"/>
    </source>
</evidence>